<evidence type="ECO:0000256" key="5">
    <source>
        <dbReference type="SAM" id="SignalP"/>
    </source>
</evidence>
<accession>A0A8J4X6F0</accession>
<dbReference type="GO" id="GO:0016020">
    <property type="term" value="C:membrane"/>
    <property type="evidence" value="ECO:0007669"/>
    <property type="project" value="UniProtKB-SubCell"/>
</dbReference>
<evidence type="ECO:0000256" key="2">
    <source>
        <dbReference type="ARBA" id="ARBA00022729"/>
    </source>
</evidence>
<evidence type="ECO:0000313" key="7">
    <source>
        <dbReference type="EMBL" id="KAF5905912.1"/>
    </source>
</evidence>
<organism evidence="7 8">
    <name type="scientific">Clarias magur</name>
    <name type="common">Asian catfish</name>
    <name type="synonym">Macropteronotus magur</name>
    <dbReference type="NCBI Taxonomy" id="1594786"/>
    <lineage>
        <taxon>Eukaryota</taxon>
        <taxon>Metazoa</taxon>
        <taxon>Chordata</taxon>
        <taxon>Craniata</taxon>
        <taxon>Vertebrata</taxon>
        <taxon>Euteleostomi</taxon>
        <taxon>Actinopterygii</taxon>
        <taxon>Neopterygii</taxon>
        <taxon>Teleostei</taxon>
        <taxon>Ostariophysi</taxon>
        <taxon>Siluriformes</taxon>
        <taxon>Clariidae</taxon>
        <taxon>Clarias</taxon>
    </lineage>
</organism>
<dbReference type="InterPro" id="IPR015631">
    <property type="entry name" value="CD2/SLAM_rcpt"/>
</dbReference>
<evidence type="ECO:0000259" key="6">
    <source>
        <dbReference type="PROSITE" id="PS50835"/>
    </source>
</evidence>
<sequence>MMENNALLCMVLFLSVYNVGGGVNNYIASGADYTFITHITRTIQSIQWTRDNTLVVECDPPGNPDWYRFKTQAELDLKTGDLTVRALKKEDSGLFKGQFQVNGVLQYVEYSVTVVDAVSEPKVTCEQNDRDITLLCSVEPPVQAEFTWTGPDGFSHVGNRVHVTREKYDEAIYYCTAKNEVSQKSTEFNIKTCAK</sequence>
<name>A0A8J4X6F0_CLAMG</name>
<evidence type="ECO:0000256" key="1">
    <source>
        <dbReference type="ARBA" id="ARBA00004370"/>
    </source>
</evidence>
<dbReference type="PANTHER" id="PTHR12080:SF134">
    <property type="entry name" value="CD48 ANTIGEN"/>
    <property type="match status" value="1"/>
</dbReference>
<dbReference type="OrthoDB" id="9427418at2759"/>
<gene>
    <name evidence="7" type="ORF">DAT39_004382</name>
</gene>
<keyword evidence="2 5" id="KW-0732">Signal</keyword>
<reference evidence="7" key="1">
    <citation type="submission" date="2020-07" db="EMBL/GenBank/DDBJ databases">
        <title>Clarias magur genome sequencing, assembly and annotation.</title>
        <authorList>
            <person name="Kushwaha B."/>
            <person name="Kumar R."/>
            <person name="Das P."/>
            <person name="Joshi C.G."/>
            <person name="Kumar D."/>
            <person name="Nagpure N.S."/>
            <person name="Pandey M."/>
            <person name="Agarwal S."/>
            <person name="Srivastava S."/>
            <person name="Singh M."/>
            <person name="Sahoo L."/>
            <person name="Jayasankar P."/>
            <person name="Meher P.K."/>
            <person name="Koringa P.G."/>
            <person name="Iquebal M.A."/>
            <person name="Das S.P."/>
            <person name="Bit A."/>
            <person name="Patnaik S."/>
            <person name="Patel N."/>
            <person name="Shah T.M."/>
            <person name="Hinsu A."/>
            <person name="Jena J.K."/>
        </authorList>
    </citation>
    <scope>NUCLEOTIDE SEQUENCE</scope>
    <source>
        <strain evidence="7">CIFAMagur01</strain>
        <tissue evidence="7">Testis</tissue>
    </source>
</reference>
<protein>
    <submittedName>
        <fullName evidence="7">T-lymphocyte surface antigen Ly-9-like isoform X2</fullName>
    </submittedName>
</protein>
<keyword evidence="4" id="KW-0325">Glycoprotein</keyword>
<dbReference type="PANTHER" id="PTHR12080">
    <property type="entry name" value="SIGNALING LYMPHOCYTIC ACTIVATION MOLECULE"/>
    <property type="match status" value="1"/>
</dbReference>
<dbReference type="InterPro" id="IPR013783">
    <property type="entry name" value="Ig-like_fold"/>
</dbReference>
<dbReference type="PROSITE" id="PS50835">
    <property type="entry name" value="IG_LIKE"/>
    <property type="match status" value="1"/>
</dbReference>
<feature type="signal peptide" evidence="5">
    <location>
        <begin position="1"/>
        <end position="22"/>
    </location>
</feature>
<dbReference type="EMBL" id="QNUK01000039">
    <property type="protein sequence ID" value="KAF5905912.1"/>
    <property type="molecule type" value="Genomic_DNA"/>
</dbReference>
<proteinExistence type="predicted"/>
<keyword evidence="3" id="KW-0472">Membrane</keyword>
<dbReference type="AlphaFoldDB" id="A0A8J4X6F0"/>
<comment type="subcellular location">
    <subcellularLocation>
        <location evidence="1">Membrane</location>
    </subcellularLocation>
</comment>
<evidence type="ECO:0000256" key="3">
    <source>
        <dbReference type="ARBA" id="ARBA00023136"/>
    </source>
</evidence>
<dbReference type="InterPro" id="IPR007110">
    <property type="entry name" value="Ig-like_dom"/>
</dbReference>
<feature type="domain" description="Ig-like" evidence="6">
    <location>
        <begin position="132"/>
        <end position="191"/>
    </location>
</feature>
<dbReference type="SUPFAM" id="SSF48726">
    <property type="entry name" value="Immunoglobulin"/>
    <property type="match status" value="1"/>
</dbReference>
<dbReference type="Proteomes" id="UP000727407">
    <property type="component" value="Unassembled WGS sequence"/>
</dbReference>
<comment type="caution">
    <text evidence="7">The sequence shown here is derived from an EMBL/GenBank/DDBJ whole genome shotgun (WGS) entry which is preliminary data.</text>
</comment>
<evidence type="ECO:0000256" key="4">
    <source>
        <dbReference type="ARBA" id="ARBA00023180"/>
    </source>
</evidence>
<dbReference type="InterPro" id="IPR036179">
    <property type="entry name" value="Ig-like_dom_sf"/>
</dbReference>
<dbReference type="Gene3D" id="2.60.40.10">
    <property type="entry name" value="Immunoglobulins"/>
    <property type="match status" value="2"/>
</dbReference>
<keyword evidence="8" id="KW-1185">Reference proteome</keyword>
<feature type="non-terminal residue" evidence="7">
    <location>
        <position position="1"/>
    </location>
</feature>
<feature type="chain" id="PRO_5035236419" evidence="5">
    <location>
        <begin position="23"/>
        <end position="195"/>
    </location>
</feature>
<evidence type="ECO:0000313" key="8">
    <source>
        <dbReference type="Proteomes" id="UP000727407"/>
    </source>
</evidence>